<dbReference type="EMBL" id="KZ678144">
    <property type="protein sequence ID" value="PSN61424.1"/>
    <property type="molecule type" value="Genomic_DNA"/>
</dbReference>
<sequence>MNGRHRHGQSNHITPTSRASGLSCLCARCGPDYNPEHPPPLPLLHPLLAISRRLALLSCLGSCIIIIACQRPFSAADSHPFVISAPALPRRESVRVGGGKQAGKEKKNV</sequence>
<protein>
    <submittedName>
        <fullName evidence="1">Uncharacterized protein</fullName>
    </submittedName>
</protein>
<reference evidence="1 2" key="1">
    <citation type="journal article" date="2018" name="Front. Microbiol.">
        <title>Genome-Wide Analysis of Corynespora cassiicola Leaf Fall Disease Putative Effectors.</title>
        <authorList>
            <person name="Lopez D."/>
            <person name="Ribeiro S."/>
            <person name="Label P."/>
            <person name="Fumanal B."/>
            <person name="Venisse J.S."/>
            <person name="Kohler A."/>
            <person name="de Oliveira R.R."/>
            <person name="Labutti K."/>
            <person name="Lipzen A."/>
            <person name="Lail K."/>
            <person name="Bauer D."/>
            <person name="Ohm R.A."/>
            <person name="Barry K.W."/>
            <person name="Spatafora J."/>
            <person name="Grigoriev I.V."/>
            <person name="Martin F.M."/>
            <person name="Pujade-Renaud V."/>
        </authorList>
    </citation>
    <scope>NUCLEOTIDE SEQUENCE [LARGE SCALE GENOMIC DNA]</scope>
    <source>
        <strain evidence="1 2">Philippines</strain>
    </source>
</reference>
<evidence type="ECO:0000313" key="1">
    <source>
        <dbReference type="EMBL" id="PSN61424.1"/>
    </source>
</evidence>
<organism evidence="1 2">
    <name type="scientific">Corynespora cassiicola Philippines</name>
    <dbReference type="NCBI Taxonomy" id="1448308"/>
    <lineage>
        <taxon>Eukaryota</taxon>
        <taxon>Fungi</taxon>
        <taxon>Dikarya</taxon>
        <taxon>Ascomycota</taxon>
        <taxon>Pezizomycotina</taxon>
        <taxon>Dothideomycetes</taxon>
        <taxon>Pleosporomycetidae</taxon>
        <taxon>Pleosporales</taxon>
        <taxon>Corynesporascaceae</taxon>
        <taxon>Corynespora</taxon>
    </lineage>
</organism>
<proteinExistence type="predicted"/>
<keyword evidence="2" id="KW-1185">Reference proteome</keyword>
<name>A0A2T2N7L8_CORCC</name>
<dbReference type="AlphaFoldDB" id="A0A2T2N7L8"/>
<evidence type="ECO:0000313" key="2">
    <source>
        <dbReference type="Proteomes" id="UP000240883"/>
    </source>
</evidence>
<accession>A0A2T2N7L8</accession>
<dbReference type="Proteomes" id="UP000240883">
    <property type="component" value="Unassembled WGS sequence"/>
</dbReference>
<gene>
    <name evidence="1" type="ORF">BS50DRAFT_150714</name>
</gene>